<feature type="transmembrane region" description="Helical" evidence="6">
    <location>
        <begin position="53"/>
        <end position="71"/>
    </location>
</feature>
<feature type="transmembrane region" description="Helical" evidence="6">
    <location>
        <begin position="375"/>
        <end position="393"/>
    </location>
</feature>
<keyword evidence="4 6" id="KW-1133">Transmembrane helix</keyword>
<feature type="transmembrane region" description="Helical" evidence="6">
    <location>
        <begin position="226"/>
        <end position="245"/>
    </location>
</feature>
<feature type="transmembrane region" description="Helical" evidence="6">
    <location>
        <begin position="399"/>
        <end position="418"/>
    </location>
</feature>
<feature type="transmembrane region" description="Helical" evidence="6">
    <location>
        <begin position="265"/>
        <end position="286"/>
    </location>
</feature>
<keyword evidence="2" id="KW-1003">Cell membrane</keyword>
<reference evidence="7 8" key="1">
    <citation type="submission" date="2020-01" db="EMBL/GenBank/DDBJ databases">
        <title>Anaeroalcalibacter tamaniensis gen. nov., sp. nov., moderately halophilic strictly anaerobic fermenter bacterium from mud volcano of Taman peninsula.</title>
        <authorList>
            <person name="Frolova A."/>
            <person name="Merkel A.Y."/>
            <person name="Slobodkin A.I."/>
        </authorList>
    </citation>
    <scope>NUCLEOTIDE SEQUENCE [LARGE SCALE GENOMIC DNA]</scope>
    <source>
        <strain evidence="7 8">F-3ap</strain>
    </source>
</reference>
<dbReference type="RefSeq" id="WP_162369236.1">
    <property type="nucleotide sequence ID" value="NZ_JAAEEH010000003.1"/>
</dbReference>
<keyword evidence="8" id="KW-1185">Reference proteome</keyword>
<dbReference type="Pfam" id="PF13440">
    <property type="entry name" value="Polysacc_synt_3"/>
    <property type="match status" value="1"/>
</dbReference>
<protein>
    <submittedName>
        <fullName evidence="7">Lipopolysaccharide biosynthesis protein</fullName>
    </submittedName>
</protein>
<evidence type="ECO:0000256" key="5">
    <source>
        <dbReference type="ARBA" id="ARBA00023136"/>
    </source>
</evidence>
<dbReference type="EMBL" id="JAAEEH010000003">
    <property type="protein sequence ID" value="NDL66506.1"/>
    <property type="molecule type" value="Genomic_DNA"/>
</dbReference>
<dbReference type="InterPro" id="IPR050833">
    <property type="entry name" value="Poly_Biosynth_Transport"/>
</dbReference>
<keyword evidence="5 6" id="KW-0472">Membrane</keyword>
<evidence type="ECO:0000256" key="4">
    <source>
        <dbReference type="ARBA" id="ARBA00022989"/>
    </source>
</evidence>
<feature type="transmembrane region" description="Helical" evidence="6">
    <location>
        <begin position="307"/>
        <end position="325"/>
    </location>
</feature>
<dbReference type="PANTHER" id="PTHR30250">
    <property type="entry name" value="PST FAMILY PREDICTED COLANIC ACID TRANSPORTER"/>
    <property type="match status" value="1"/>
</dbReference>
<feature type="transmembrane region" description="Helical" evidence="6">
    <location>
        <begin position="457"/>
        <end position="483"/>
    </location>
</feature>
<evidence type="ECO:0000256" key="6">
    <source>
        <dbReference type="SAM" id="Phobius"/>
    </source>
</evidence>
<comment type="caution">
    <text evidence="7">The sequence shown here is derived from an EMBL/GenBank/DDBJ whole genome shotgun (WGS) entry which is preliminary data.</text>
</comment>
<evidence type="ECO:0000256" key="1">
    <source>
        <dbReference type="ARBA" id="ARBA00004651"/>
    </source>
</evidence>
<comment type="subcellular location">
    <subcellularLocation>
        <location evidence="1">Cell membrane</location>
        <topology evidence="1">Multi-pass membrane protein</topology>
    </subcellularLocation>
</comment>
<evidence type="ECO:0000313" key="8">
    <source>
        <dbReference type="Proteomes" id="UP000461585"/>
    </source>
</evidence>
<feature type="transmembrane region" description="Helical" evidence="6">
    <location>
        <begin position="160"/>
        <end position="178"/>
    </location>
</feature>
<evidence type="ECO:0000313" key="7">
    <source>
        <dbReference type="EMBL" id="NDL66506.1"/>
    </source>
</evidence>
<feature type="transmembrane region" description="Helical" evidence="6">
    <location>
        <begin position="184"/>
        <end position="206"/>
    </location>
</feature>
<feature type="transmembrane region" description="Helical" evidence="6">
    <location>
        <begin position="130"/>
        <end position="153"/>
    </location>
</feature>
<evidence type="ECO:0000256" key="2">
    <source>
        <dbReference type="ARBA" id="ARBA00022475"/>
    </source>
</evidence>
<feature type="transmembrane region" description="Helical" evidence="6">
    <location>
        <begin position="434"/>
        <end position="451"/>
    </location>
</feature>
<dbReference type="Proteomes" id="UP000461585">
    <property type="component" value="Unassembled WGS sequence"/>
</dbReference>
<dbReference type="PANTHER" id="PTHR30250:SF11">
    <property type="entry name" value="O-ANTIGEN TRANSPORTER-RELATED"/>
    <property type="match status" value="1"/>
</dbReference>
<keyword evidence="3 6" id="KW-0812">Transmembrane</keyword>
<feature type="transmembrane region" description="Helical" evidence="6">
    <location>
        <begin position="345"/>
        <end position="363"/>
    </location>
</feature>
<accession>A0A7X5HU79</accession>
<feature type="transmembrane region" description="Helical" evidence="6">
    <location>
        <begin position="21"/>
        <end position="41"/>
    </location>
</feature>
<gene>
    <name evidence="7" type="ORF">GXN74_01925</name>
</gene>
<name>A0A7X5HU79_9FIRM</name>
<dbReference type="GO" id="GO:0005886">
    <property type="term" value="C:plasma membrane"/>
    <property type="evidence" value="ECO:0007669"/>
    <property type="project" value="UniProtKB-SubCell"/>
</dbReference>
<sequence length="493" mass="54790">MIRRKLKAIRKKVAGFQGSMLGYLPVKVAEGVIGILTVKVYTTLFPPEVYGEYTMVNTTVNILFLTLLGWLMQAAIRYIKGHTGREEDKRRFFSTVYLTMAGAYGLLFLLVLGAKLLLPGFLEGYGPGGMLVLALMMAGYGSTQLLLAILLYMEHRVKNIAILLFNVTGKLALTVLAYNRLGPSVWSILLSHAAVDMVSFLGAFLLSGTWRQIRWSGYDKETVRDFMRYGYPLIGFSFVMALLNMSDRYIIRFFQDRATVGIYTSNYAIPSSVFMMLMMGLSRGVYPKLLKAHYDQDRDRTARHLKTGAALYLSVSMPAAMGIAVLHRHLSSLFLGKEYMGGSPVMAYVAGGMLFYGLAEYCNKGWELTANTLPILKKSFLAAMANILVNLLLVPRWGYMVAAASTLGGYLLFFLASYRGRNPAIPFDLRIRELWPLFLATGTMGAALLVVNRGMEITLASLLINVMAGIIIYFGVLAGTGFLGRLLHRMREV</sequence>
<organism evidence="7 8">
    <name type="scientific">Anaerotalea alkaliphila</name>
    <dbReference type="NCBI Taxonomy" id="2662126"/>
    <lineage>
        <taxon>Bacteria</taxon>
        <taxon>Bacillati</taxon>
        <taxon>Bacillota</taxon>
        <taxon>Clostridia</taxon>
        <taxon>Eubacteriales</taxon>
        <taxon>Anaerotalea</taxon>
    </lineage>
</organism>
<evidence type="ECO:0000256" key="3">
    <source>
        <dbReference type="ARBA" id="ARBA00022692"/>
    </source>
</evidence>
<dbReference type="AlphaFoldDB" id="A0A7X5HU79"/>
<feature type="transmembrane region" description="Helical" evidence="6">
    <location>
        <begin position="92"/>
        <end position="118"/>
    </location>
</feature>
<proteinExistence type="predicted"/>